<comment type="caution">
    <text evidence="2">The sequence shown here is derived from an EMBL/GenBank/DDBJ whole genome shotgun (WGS) entry which is preliminary data.</text>
</comment>
<evidence type="ECO:0000313" key="3">
    <source>
        <dbReference type="Proteomes" id="UP000518266"/>
    </source>
</evidence>
<name>A0A7J5XM95_DISMA</name>
<feature type="compositionally biased region" description="Basic and acidic residues" evidence="1">
    <location>
        <begin position="92"/>
        <end position="104"/>
    </location>
</feature>
<sequence>MANRVTFIQINIDLNLIDQFDLTKLQQLVSVESFCWSRRLPAPAFLGLVPNLRSLDLLTMQTDRSRQQVPQVPESEEMSSSPSTEPEPSSPQREEDQHQEDRPCAIHSNSGTPTTANIQNVSTANLIPITIDNEAINVSDKKSSINREMKRNLSMEETLAIPPILKKRLMDQDNQYAAEMKSGEIQMFDEVQRSDVVTHSESILCENIDETLQRRPTEVKNNDLNTHYSPRLMREGDIDPTDLNPIDQLM</sequence>
<feature type="region of interest" description="Disordered" evidence="1">
    <location>
        <begin position="216"/>
        <end position="250"/>
    </location>
</feature>
<reference evidence="2 3" key="1">
    <citation type="submission" date="2020-03" db="EMBL/GenBank/DDBJ databases">
        <title>Dissostichus mawsoni Genome sequencing and assembly.</title>
        <authorList>
            <person name="Park H."/>
        </authorList>
    </citation>
    <scope>NUCLEOTIDE SEQUENCE [LARGE SCALE GENOMIC DNA]</scope>
    <source>
        <strain evidence="2">DM0001</strain>
        <tissue evidence="2">Muscle</tissue>
    </source>
</reference>
<keyword evidence="3" id="KW-1185">Reference proteome</keyword>
<proteinExistence type="predicted"/>
<dbReference type="AlphaFoldDB" id="A0A7J5XM95"/>
<dbReference type="EMBL" id="JAAKFY010000022">
    <property type="protein sequence ID" value="KAF3838225.1"/>
    <property type="molecule type" value="Genomic_DNA"/>
</dbReference>
<protein>
    <submittedName>
        <fullName evidence="2">Uncharacterized protein</fullName>
    </submittedName>
</protein>
<dbReference type="Proteomes" id="UP000518266">
    <property type="component" value="Unassembled WGS sequence"/>
</dbReference>
<feature type="compositionally biased region" description="Low complexity" evidence="1">
    <location>
        <begin position="78"/>
        <end position="91"/>
    </location>
</feature>
<feature type="compositionally biased region" description="Polar residues" evidence="1">
    <location>
        <begin position="107"/>
        <end position="118"/>
    </location>
</feature>
<accession>A0A7J5XM95</accession>
<feature type="region of interest" description="Disordered" evidence="1">
    <location>
        <begin position="63"/>
        <end position="118"/>
    </location>
</feature>
<gene>
    <name evidence="2" type="ORF">F7725_009993</name>
</gene>
<evidence type="ECO:0000313" key="2">
    <source>
        <dbReference type="EMBL" id="KAF3838225.1"/>
    </source>
</evidence>
<evidence type="ECO:0000256" key="1">
    <source>
        <dbReference type="SAM" id="MobiDB-lite"/>
    </source>
</evidence>
<organism evidence="2 3">
    <name type="scientific">Dissostichus mawsoni</name>
    <name type="common">Antarctic cod</name>
    <dbReference type="NCBI Taxonomy" id="36200"/>
    <lineage>
        <taxon>Eukaryota</taxon>
        <taxon>Metazoa</taxon>
        <taxon>Chordata</taxon>
        <taxon>Craniata</taxon>
        <taxon>Vertebrata</taxon>
        <taxon>Euteleostomi</taxon>
        <taxon>Actinopterygii</taxon>
        <taxon>Neopterygii</taxon>
        <taxon>Teleostei</taxon>
        <taxon>Neoteleostei</taxon>
        <taxon>Acanthomorphata</taxon>
        <taxon>Eupercaria</taxon>
        <taxon>Perciformes</taxon>
        <taxon>Notothenioidei</taxon>
        <taxon>Nototheniidae</taxon>
        <taxon>Dissostichus</taxon>
    </lineage>
</organism>